<gene>
    <name evidence="1" type="ORF">HMPREF9282_00530</name>
</gene>
<organism evidence="1 2">
    <name type="scientific">Veillonella seminalis ACS-216-V-Col6b</name>
    <dbReference type="NCBI Taxonomy" id="883156"/>
    <lineage>
        <taxon>Bacteria</taxon>
        <taxon>Bacillati</taxon>
        <taxon>Bacillota</taxon>
        <taxon>Negativicutes</taxon>
        <taxon>Veillonellales</taxon>
        <taxon>Veillonellaceae</taxon>
        <taxon>Veillonella</taxon>
    </lineage>
</organism>
<keyword evidence="2" id="KW-1185">Reference proteome</keyword>
<sequence>MKERRYGGNFTDEWYTPLHSVEKMLEVFPPKEGDTILCPFDTEASNFVKALKERGFNVIYGIRDFMTKDYEFDYLITNPPYSNKDEVIARCVELGKPSVLVLPIDVLGGVKRHEIYSNTNVGVFVPTRRIAFISEDGEKSKGAAHHSIFIKLNGDENTIQFECAS</sequence>
<dbReference type="OrthoDB" id="9774673at2"/>
<proteinExistence type="predicted"/>
<dbReference type="SUPFAM" id="SSF53335">
    <property type="entry name" value="S-adenosyl-L-methionine-dependent methyltransferases"/>
    <property type="match status" value="1"/>
</dbReference>
<reference evidence="1 2" key="1">
    <citation type="submission" date="2012-09" db="EMBL/GenBank/DDBJ databases">
        <title>The Genome Sequence of Veillonella ratti ACS-216-V-COL6B.</title>
        <authorList>
            <consortium name="The Broad Institute Genome Sequencing Platform"/>
            <person name="Earl A."/>
            <person name="Ward D."/>
            <person name="Feldgarden M."/>
            <person name="Gevers D."/>
            <person name="Saerens B."/>
            <person name="Vaneechoutte M."/>
            <person name="Walker B."/>
            <person name="Young S.K."/>
            <person name="Zeng Q."/>
            <person name="Gargeya S."/>
            <person name="Fitzgerald M."/>
            <person name="Haas B."/>
            <person name="Abouelleil A."/>
            <person name="Alvarado L."/>
            <person name="Arachchi H.M."/>
            <person name="Berlin A."/>
            <person name="Chapman S.B."/>
            <person name="Goldberg J."/>
            <person name="Griggs A."/>
            <person name="Gujja S."/>
            <person name="Hansen M."/>
            <person name="Howarth C."/>
            <person name="Imamovic A."/>
            <person name="Larimer J."/>
            <person name="McCowen C."/>
            <person name="Montmayeur A."/>
            <person name="Murphy C."/>
            <person name="Neiman D."/>
            <person name="Pearson M."/>
            <person name="Priest M."/>
            <person name="Roberts A."/>
            <person name="Saif S."/>
            <person name="Shea T."/>
            <person name="Sisk P."/>
            <person name="Sykes S."/>
            <person name="Wortman J."/>
            <person name="Nusbaum C."/>
            <person name="Birren B."/>
        </authorList>
    </citation>
    <scope>NUCLEOTIDE SEQUENCE [LARGE SCALE GENOMIC DNA]</scope>
    <source>
        <strain evidence="1 2">ACS-216-V-Col6b</strain>
    </source>
</reference>
<dbReference type="GO" id="GO:0032259">
    <property type="term" value="P:methylation"/>
    <property type="evidence" value="ECO:0007669"/>
    <property type="project" value="InterPro"/>
</dbReference>
<dbReference type="InterPro" id="IPR029063">
    <property type="entry name" value="SAM-dependent_MTases_sf"/>
</dbReference>
<dbReference type="GO" id="GO:0008168">
    <property type="term" value="F:methyltransferase activity"/>
    <property type="evidence" value="ECO:0007669"/>
    <property type="project" value="InterPro"/>
</dbReference>
<dbReference type="PROSITE" id="PS00092">
    <property type="entry name" value="N6_MTASE"/>
    <property type="match status" value="1"/>
</dbReference>
<dbReference type="Proteomes" id="UP000009891">
    <property type="component" value="Unassembled WGS sequence"/>
</dbReference>
<comment type="caution">
    <text evidence="1">The sequence shown here is derived from an EMBL/GenBank/DDBJ whole genome shotgun (WGS) entry which is preliminary data.</text>
</comment>
<accession>K9D332</accession>
<dbReference type="EMBL" id="AHAF01000003">
    <property type="protein sequence ID" value="EKU78733.1"/>
    <property type="molecule type" value="Genomic_DNA"/>
</dbReference>
<protein>
    <submittedName>
        <fullName evidence="1">Uncharacterized protein</fullName>
    </submittedName>
</protein>
<evidence type="ECO:0000313" key="2">
    <source>
        <dbReference type="Proteomes" id="UP000009891"/>
    </source>
</evidence>
<name>K9D332_9FIRM</name>
<dbReference type="eggNOG" id="ENOG502ZB64">
    <property type="taxonomic scope" value="Bacteria"/>
</dbReference>
<dbReference type="GO" id="GO:0003676">
    <property type="term" value="F:nucleic acid binding"/>
    <property type="evidence" value="ECO:0007669"/>
    <property type="project" value="InterPro"/>
</dbReference>
<dbReference type="InterPro" id="IPR002052">
    <property type="entry name" value="DNA_methylase_N6_adenine_CS"/>
</dbReference>
<dbReference type="STRING" id="883156.HMPREF9282_00530"/>
<dbReference type="AlphaFoldDB" id="K9D332"/>
<dbReference type="RefSeq" id="WP_006555430.1">
    <property type="nucleotide sequence ID" value="NZ_JH992936.1"/>
</dbReference>
<dbReference type="HOGENOM" id="CLU_107999_0_0_9"/>
<evidence type="ECO:0000313" key="1">
    <source>
        <dbReference type="EMBL" id="EKU78733.1"/>
    </source>
</evidence>